<proteinExistence type="predicted"/>
<protein>
    <recommendedName>
        <fullName evidence="1">SpoVT-AbrB domain-containing protein</fullName>
    </recommendedName>
</protein>
<feature type="domain" description="SpoVT-AbrB" evidence="1">
    <location>
        <begin position="12"/>
        <end position="57"/>
    </location>
</feature>
<dbReference type="Gene3D" id="2.10.260.10">
    <property type="match status" value="1"/>
</dbReference>
<dbReference type="AlphaFoldDB" id="A0A2W6NNF4"/>
<dbReference type="PANTHER" id="PTHR36432">
    <property type="match status" value="1"/>
</dbReference>
<name>A0A2W6NNF4_9BACL</name>
<evidence type="ECO:0000259" key="1">
    <source>
        <dbReference type="SMART" id="SM00966"/>
    </source>
</evidence>
<dbReference type="EMBL" id="QKWW01000006">
    <property type="protein sequence ID" value="PZT57389.1"/>
    <property type="molecule type" value="Genomic_DNA"/>
</dbReference>
<dbReference type="SUPFAM" id="SSF89447">
    <property type="entry name" value="AbrB/MazE/MraZ-like"/>
    <property type="match status" value="1"/>
</dbReference>
<dbReference type="InterPro" id="IPR007159">
    <property type="entry name" value="SpoVT-AbrB_dom"/>
</dbReference>
<dbReference type="InterPro" id="IPR037914">
    <property type="entry name" value="SpoVT-AbrB_sf"/>
</dbReference>
<accession>A0A2W6NNF4</accession>
<gene>
    <name evidence="2" type="ORF">DN757_01660</name>
</gene>
<dbReference type="GO" id="GO:0003677">
    <property type="term" value="F:DNA binding"/>
    <property type="evidence" value="ECO:0007669"/>
    <property type="project" value="InterPro"/>
</dbReference>
<evidence type="ECO:0000313" key="3">
    <source>
        <dbReference type="Proteomes" id="UP000249204"/>
    </source>
</evidence>
<dbReference type="SMART" id="SM00966">
    <property type="entry name" value="SpoVT_AbrB"/>
    <property type="match status" value="1"/>
</dbReference>
<evidence type="ECO:0000313" key="2">
    <source>
        <dbReference type="EMBL" id="PZT57389.1"/>
    </source>
</evidence>
<organism evidence="2 3">
    <name type="scientific">Paenibacillus silvae</name>
    <dbReference type="NCBI Taxonomy" id="1325358"/>
    <lineage>
        <taxon>Bacteria</taxon>
        <taxon>Bacillati</taxon>
        <taxon>Bacillota</taxon>
        <taxon>Bacilli</taxon>
        <taxon>Bacillales</taxon>
        <taxon>Paenibacillaceae</taxon>
        <taxon>Paenibacillus</taxon>
    </lineage>
</organism>
<dbReference type="Pfam" id="PF04014">
    <property type="entry name" value="MazE_antitoxin"/>
    <property type="match status" value="1"/>
</dbReference>
<dbReference type="InterPro" id="IPR052731">
    <property type="entry name" value="B_subtilis_Trans_State_Reg"/>
</dbReference>
<dbReference type="Proteomes" id="UP000249204">
    <property type="component" value="Unassembled WGS sequence"/>
</dbReference>
<dbReference type="PANTHER" id="PTHR36432:SF4">
    <property type="entry name" value="TRANSITION STATE REGULATOR ABH-RELATED"/>
    <property type="match status" value="1"/>
</dbReference>
<comment type="caution">
    <text evidence="2">The sequence shown here is derived from an EMBL/GenBank/DDBJ whole genome shotgun (WGS) entry which is preliminary data.</text>
</comment>
<sequence>MVAMSSEIGLVRRVDGLGRVVIPKTLREMMHINQDDPLEIVFDYKNEQLVIKKYEIEEV</sequence>
<reference evidence="2 3" key="1">
    <citation type="submission" date="2018-06" db="EMBL/GenBank/DDBJ databases">
        <title>Isolation of heavy metals resistant Paenibacillus silvae NC2 from Gold-Copper mine in ZiJin, China.</title>
        <authorList>
            <person name="Xu J."/>
            <person name="Mazhar H.S."/>
            <person name="Rensing C."/>
        </authorList>
    </citation>
    <scope>NUCLEOTIDE SEQUENCE [LARGE SCALE GENOMIC DNA]</scope>
    <source>
        <strain evidence="2 3">NC2</strain>
    </source>
</reference>